<dbReference type="SUPFAM" id="SSF51197">
    <property type="entry name" value="Clavaminate synthase-like"/>
    <property type="match status" value="1"/>
</dbReference>
<evidence type="ECO:0000313" key="7">
    <source>
        <dbReference type="EMBL" id="KRG07790.1"/>
    </source>
</evidence>
<evidence type="ECO:0000256" key="4">
    <source>
        <dbReference type="ARBA" id="ARBA00023004"/>
    </source>
</evidence>
<keyword evidence="4 5" id="KW-0408">Iron</keyword>
<dbReference type="GO" id="GO:0005634">
    <property type="term" value="C:nucleus"/>
    <property type="evidence" value="ECO:0007669"/>
    <property type="project" value="TreeGrafter"/>
</dbReference>
<comment type="cofactor">
    <cofactor evidence="5">
        <name>Fe(2+)</name>
        <dbReference type="ChEBI" id="CHEBI:29033"/>
    </cofactor>
    <text evidence="5">Binds 1 Fe(2+) ion per subunit.</text>
</comment>
<feature type="binding site" evidence="5">
    <location>
        <position position="199"/>
    </location>
    <ligand>
        <name>Fe cation</name>
        <dbReference type="ChEBI" id="CHEBI:24875"/>
        <note>catalytic</note>
    </ligand>
</feature>
<dbReference type="Proteomes" id="UP000009192">
    <property type="component" value="Unassembled WGS sequence"/>
</dbReference>
<dbReference type="AlphaFoldDB" id="A0A0Q9XS59"/>
<evidence type="ECO:0000256" key="3">
    <source>
        <dbReference type="ARBA" id="ARBA00023002"/>
    </source>
</evidence>
<dbReference type="PANTHER" id="PTHR16557">
    <property type="entry name" value="ALKYLATED DNA REPAIR PROTEIN ALKB-RELATED"/>
    <property type="match status" value="1"/>
</dbReference>
<evidence type="ECO:0000259" key="6">
    <source>
        <dbReference type="PROSITE" id="PS51471"/>
    </source>
</evidence>
<gene>
    <name evidence="7" type="primary">Dmoj\GI26595</name>
    <name evidence="7" type="ORF">Dmoj_GI26595</name>
</gene>
<reference evidence="7 8" key="1">
    <citation type="journal article" date="2007" name="Nature">
        <title>Evolution of genes and genomes on the Drosophila phylogeny.</title>
        <authorList>
            <consortium name="Drosophila 12 Genomes Consortium"/>
            <person name="Clark A.G."/>
            <person name="Eisen M.B."/>
            <person name="Smith D.R."/>
            <person name="Bergman C.M."/>
            <person name="Oliver B."/>
            <person name="Markow T.A."/>
            <person name="Kaufman T.C."/>
            <person name="Kellis M."/>
            <person name="Gelbart W."/>
            <person name="Iyer V.N."/>
            <person name="Pollard D.A."/>
            <person name="Sackton T.B."/>
            <person name="Larracuente A.M."/>
            <person name="Singh N.D."/>
            <person name="Abad J.P."/>
            <person name="Abt D.N."/>
            <person name="Adryan B."/>
            <person name="Aguade M."/>
            <person name="Akashi H."/>
            <person name="Anderson W.W."/>
            <person name="Aquadro C.F."/>
            <person name="Ardell D.H."/>
            <person name="Arguello R."/>
            <person name="Artieri C.G."/>
            <person name="Barbash D.A."/>
            <person name="Barker D."/>
            <person name="Barsanti P."/>
            <person name="Batterham P."/>
            <person name="Batzoglou S."/>
            <person name="Begun D."/>
            <person name="Bhutkar A."/>
            <person name="Blanco E."/>
            <person name="Bosak S.A."/>
            <person name="Bradley R.K."/>
            <person name="Brand A.D."/>
            <person name="Brent M.R."/>
            <person name="Brooks A.N."/>
            <person name="Brown R.H."/>
            <person name="Butlin R.K."/>
            <person name="Caggese C."/>
            <person name="Calvi B.R."/>
            <person name="Bernardo de Carvalho A."/>
            <person name="Caspi A."/>
            <person name="Castrezana S."/>
            <person name="Celniker S.E."/>
            <person name="Chang J.L."/>
            <person name="Chapple C."/>
            <person name="Chatterji S."/>
            <person name="Chinwalla A."/>
            <person name="Civetta A."/>
            <person name="Clifton S.W."/>
            <person name="Comeron J.M."/>
            <person name="Costello J.C."/>
            <person name="Coyne J.A."/>
            <person name="Daub J."/>
            <person name="David R.G."/>
            <person name="Delcher A.L."/>
            <person name="Delehaunty K."/>
            <person name="Do C.B."/>
            <person name="Ebling H."/>
            <person name="Edwards K."/>
            <person name="Eickbush T."/>
            <person name="Evans J.D."/>
            <person name="Filipski A."/>
            <person name="Findeiss S."/>
            <person name="Freyhult E."/>
            <person name="Fulton L."/>
            <person name="Fulton R."/>
            <person name="Garcia A.C."/>
            <person name="Gardiner A."/>
            <person name="Garfield D.A."/>
            <person name="Garvin B.E."/>
            <person name="Gibson G."/>
            <person name="Gilbert D."/>
            <person name="Gnerre S."/>
            <person name="Godfrey J."/>
            <person name="Good R."/>
            <person name="Gotea V."/>
            <person name="Gravely B."/>
            <person name="Greenberg A.J."/>
            <person name="Griffiths-Jones S."/>
            <person name="Gross S."/>
            <person name="Guigo R."/>
            <person name="Gustafson E.A."/>
            <person name="Haerty W."/>
            <person name="Hahn M.W."/>
            <person name="Halligan D.L."/>
            <person name="Halpern A.L."/>
            <person name="Halter G.M."/>
            <person name="Han M.V."/>
            <person name="Heger A."/>
            <person name="Hillier L."/>
            <person name="Hinrichs A.S."/>
            <person name="Holmes I."/>
            <person name="Hoskins R.A."/>
            <person name="Hubisz M.J."/>
            <person name="Hultmark D."/>
            <person name="Huntley M.A."/>
            <person name="Jaffe D.B."/>
            <person name="Jagadeeshan S."/>
            <person name="Jeck W.R."/>
            <person name="Johnson J."/>
            <person name="Jones C.D."/>
            <person name="Jordan W.C."/>
            <person name="Karpen G.H."/>
            <person name="Kataoka E."/>
            <person name="Keightley P.D."/>
            <person name="Kheradpour P."/>
            <person name="Kirkness E.F."/>
            <person name="Koerich L.B."/>
            <person name="Kristiansen K."/>
            <person name="Kudrna D."/>
            <person name="Kulathinal R.J."/>
            <person name="Kumar S."/>
            <person name="Kwok R."/>
            <person name="Lander E."/>
            <person name="Langley C.H."/>
            <person name="Lapoint R."/>
            <person name="Lazzaro B.P."/>
            <person name="Lee S.J."/>
            <person name="Levesque L."/>
            <person name="Li R."/>
            <person name="Lin C.F."/>
            <person name="Lin M.F."/>
            <person name="Lindblad-Toh K."/>
            <person name="Llopart A."/>
            <person name="Long M."/>
            <person name="Low L."/>
            <person name="Lozovsky E."/>
            <person name="Lu J."/>
            <person name="Luo M."/>
            <person name="Machado C.A."/>
            <person name="Makalowski W."/>
            <person name="Marzo M."/>
            <person name="Matsuda M."/>
            <person name="Matzkin L."/>
            <person name="McAllister B."/>
            <person name="McBride C.S."/>
            <person name="McKernan B."/>
            <person name="McKernan K."/>
            <person name="Mendez-Lago M."/>
            <person name="Minx P."/>
            <person name="Mollenhauer M.U."/>
            <person name="Montooth K."/>
            <person name="Mount S.M."/>
            <person name="Mu X."/>
            <person name="Myers E."/>
            <person name="Negre B."/>
            <person name="Newfeld S."/>
            <person name="Nielsen R."/>
            <person name="Noor M.A."/>
            <person name="O'Grady P."/>
            <person name="Pachter L."/>
            <person name="Papaceit M."/>
            <person name="Parisi M.J."/>
            <person name="Parisi M."/>
            <person name="Parts L."/>
            <person name="Pedersen J.S."/>
            <person name="Pesole G."/>
            <person name="Phillippy A.M."/>
            <person name="Ponting C.P."/>
            <person name="Pop M."/>
            <person name="Porcelli D."/>
            <person name="Powell J.R."/>
            <person name="Prohaska S."/>
            <person name="Pruitt K."/>
            <person name="Puig M."/>
            <person name="Quesneville H."/>
            <person name="Ram K.R."/>
            <person name="Rand D."/>
            <person name="Rasmussen M.D."/>
            <person name="Reed L.K."/>
            <person name="Reenan R."/>
            <person name="Reily A."/>
            <person name="Remington K.A."/>
            <person name="Rieger T.T."/>
            <person name="Ritchie M.G."/>
            <person name="Robin C."/>
            <person name="Rogers Y.H."/>
            <person name="Rohde C."/>
            <person name="Rozas J."/>
            <person name="Rubenfield M.J."/>
            <person name="Ruiz A."/>
            <person name="Russo S."/>
            <person name="Salzberg S.L."/>
            <person name="Sanchez-Gracia A."/>
            <person name="Saranga D.J."/>
            <person name="Sato H."/>
            <person name="Schaeffer S.W."/>
            <person name="Schatz M.C."/>
            <person name="Schlenke T."/>
            <person name="Schwartz R."/>
            <person name="Segarra C."/>
            <person name="Singh R.S."/>
            <person name="Sirot L."/>
            <person name="Sirota M."/>
            <person name="Sisneros N.B."/>
            <person name="Smith C.D."/>
            <person name="Smith T.F."/>
            <person name="Spieth J."/>
            <person name="Stage D.E."/>
            <person name="Stark A."/>
            <person name="Stephan W."/>
            <person name="Strausberg R.L."/>
            <person name="Strempel S."/>
            <person name="Sturgill D."/>
            <person name="Sutton G."/>
            <person name="Sutton G.G."/>
            <person name="Tao W."/>
            <person name="Teichmann S."/>
            <person name="Tobari Y.N."/>
            <person name="Tomimura Y."/>
            <person name="Tsolas J.M."/>
            <person name="Valente V.L."/>
            <person name="Venter E."/>
            <person name="Venter J.C."/>
            <person name="Vicario S."/>
            <person name="Vieira F.G."/>
            <person name="Vilella A.J."/>
            <person name="Villasante A."/>
            <person name="Walenz B."/>
            <person name="Wang J."/>
            <person name="Wasserman M."/>
            <person name="Watts T."/>
            <person name="Wilson D."/>
            <person name="Wilson R.K."/>
            <person name="Wing R.A."/>
            <person name="Wolfner M.F."/>
            <person name="Wong A."/>
            <person name="Wong G.K."/>
            <person name="Wu C.I."/>
            <person name="Wu G."/>
            <person name="Yamamoto D."/>
            <person name="Yang H.P."/>
            <person name="Yang S.P."/>
            <person name="Yorke J.A."/>
            <person name="Yoshida K."/>
            <person name="Zdobnov E."/>
            <person name="Zhang P."/>
            <person name="Zhang Y."/>
            <person name="Zimin A.V."/>
            <person name="Baldwin J."/>
            <person name="Abdouelleil A."/>
            <person name="Abdulkadir J."/>
            <person name="Abebe A."/>
            <person name="Abera B."/>
            <person name="Abreu J."/>
            <person name="Acer S.C."/>
            <person name="Aftuck L."/>
            <person name="Alexander A."/>
            <person name="An P."/>
            <person name="Anderson E."/>
            <person name="Anderson S."/>
            <person name="Arachi H."/>
            <person name="Azer M."/>
            <person name="Bachantsang P."/>
            <person name="Barry A."/>
            <person name="Bayul T."/>
            <person name="Berlin A."/>
            <person name="Bessette D."/>
            <person name="Bloom T."/>
            <person name="Blye J."/>
            <person name="Boguslavskiy L."/>
            <person name="Bonnet C."/>
            <person name="Boukhgalter B."/>
            <person name="Bourzgui I."/>
            <person name="Brown A."/>
            <person name="Cahill P."/>
            <person name="Channer S."/>
            <person name="Cheshatsang Y."/>
            <person name="Chuda L."/>
            <person name="Citroen M."/>
            <person name="Collymore A."/>
            <person name="Cooke P."/>
            <person name="Costello M."/>
            <person name="D'Aco K."/>
            <person name="Daza R."/>
            <person name="De Haan G."/>
            <person name="DeGray S."/>
            <person name="DeMaso C."/>
            <person name="Dhargay N."/>
            <person name="Dooley K."/>
            <person name="Dooley E."/>
            <person name="Doricent M."/>
            <person name="Dorje P."/>
            <person name="Dorjee K."/>
            <person name="Dupes A."/>
            <person name="Elong R."/>
            <person name="Falk J."/>
            <person name="Farina A."/>
            <person name="Faro S."/>
            <person name="Ferguson D."/>
            <person name="Fisher S."/>
            <person name="Foley C.D."/>
            <person name="Franke A."/>
            <person name="Friedrich D."/>
            <person name="Gadbois L."/>
            <person name="Gearin G."/>
            <person name="Gearin C.R."/>
            <person name="Giannoukos G."/>
            <person name="Goode T."/>
            <person name="Graham J."/>
            <person name="Grandbois E."/>
            <person name="Grewal S."/>
            <person name="Gyaltsen K."/>
            <person name="Hafez N."/>
            <person name="Hagos B."/>
            <person name="Hall J."/>
            <person name="Henson C."/>
            <person name="Hollinger A."/>
            <person name="Honan T."/>
            <person name="Huard M.D."/>
            <person name="Hughes L."/>
            <person name="Hurhula B."/>
            <person name="Husby M.E."/>
            <person name="Kamat A."/>
            <person name="Kanga B."/>
            <person name="Kashin S."/>
            <person name="Khazanovich D."/>
            <person name="Kisner P."/>
            <person name="Lance K."/>
            <person name="Lara M."/>
            <person name="Lee W."/>
            <person name="Lennon N."/>
            <person name="Letendre F."/>
            <person name="LeVine R."/>
            <person name="Lipovsky A."/>
            <person name="Liu X."/>
            <person name="Liu J."/>
            <person name="Liu S."/>
            <person name="Lokyitsang T."/>
            <person name="Lokyitsang Y."/>
            <person name="Lubonja R."/>
            <person name="Lui A."/>
            <person name="MacDonald P."/>
            <person name="Magnisalis V."/>
            <person name="Maru K."/>
            <person name="Matthews C."/>
            <person name="McCusker W."/>
            <person name="McDonough S."/>
            <person name="Mehta T."/>
            <person name="Meldrim J."/>
            <person name="Meneus L."/>
            <person name="Mihai O."/>
            <person name="Mihalev A."/>
            <person name="Mihova T."/>
            <person name="Mittelman R."/>
            <person name="Mlenga V."/>
            <person name="Montmayeur A."/>
            <person name="Mulrain L."/>
            <person name="Navidi A."/>
            <person name="Naylor J."/>
            <person name="Negash T."/>
            <person name="Nguyen T."/>
            <person name="Nguyen N."/>
            <person name="Nicol R."/>
            <person name="Norbu C."/>
            <person name="Norbu N."/>
            <person name="Novod N."/>
            <person name="O'Neill B."/>
            <person name="Osman S."/>
            <person name="Markiewicz E."/>
            <person name="Oyono O.L."/>
            <person name="Patti C."/>
            <person name="Phunkhang P."/>
            <person name="Pierre F."/>
            <person name="Priest M."/>
            <person name="Raghuraman S."/>
            <person name="Rege F."/>
            <person name="Reyes R."/>
            <person name="Rise C."/>
            <person name="Rogov P."/>
            <person name="Ross K."/>
            <person name="Ryan E."/>
            <person name="Settipalli S."/>
            <person name="Shea T."/>
            <person name="Sherpa N."/>
            <person name="Shi L."/>
            <person name="Shih D."/>
            <person name="Sparrow T."/>
            <person name="Spaulding J."/>
            <person name="Stalker J."/>
            <person name="Stange-Thomann N."/>
            <person name="Stavropoulos S."/>
            <person name="Stone C."/>
            <person name="Strader C."/>
            <person name="Tesfaye S."/>
            <person name="Thomson T."/>
            <person name="Thoulutsang Y."/>
            <person name="Thoulutsang D."/>
            <person name="Topham K."/>
            <person name="Topping I."/>
            <person name="Tsamla T."/>
            <person name="Vassiliev H."/>
            <person name="Vo A."/>
            <person name="Wangchuk T."/>
            <person name="Wangdi T."/>
            <person name="Weiand M."/>
            <person name="Wilkinson J."/>
            <person name="Wilson A."/>
            <person name="Yadav S."/>
            <person name="Young G."/>
            <person name="Yu Q."/>
            <person name="Zembek L."/>
            <person name="Zhong D."/>
            <person name="Zimmer A."/>
            <person name="Zwirko Z."/>
            <person name="Jaffe D.B."/>
            <person name="Alvarez P."/>
            <person name="Brockman W."/>
            <person name="Butler J."/>
            <person name="Chin C."/>
            <person name="Gnerre S."/>
            <person name="Grabherr M."/>
            <person name="Kleber M."/>
            <person name="Mauceli E."/>
            <person name="MacCallum I."/>
        </authorList>
    </citation>
    <scope>NUCLEOTIDE SEQUENCE [LARGE SCALE GENOMIC DNA]</scope>
    <source>
        <strain evidence="8">Tucson 15081-1352.22</strain>
    </source>
</reference>
<dbReference type="Gene3D" id="2.60.120.590">
    <property type="entry name" value="Alpha-ketoglutarate-dependent dioxygenase AlkB-like"/>
    <property type="match status" value="1"/>
</dbReference>
<dbReference type="OrthoDB" id="6614653at2759"/>
<dbReference type="InParanoid" id="A0A0Q9XS59"/>
<proteinExistence type="predicted"/>
<name>A0A0Q9XS59_DROMO</name>
<organism evidence="7 8">
    <name type="scientific">Drosophila mojavensis</name>
    <name type="common">Fruit fly</name>
    <dbReference type="NCBI Taxonomy" id="7230"/>
    <lineage>
        <taxon>Eukaryota</taxon>
        <taxon>Metazoa</taxon>
        <taxon>Ecdysozoa</taxon>
        <taxon>Arthropoda</taxon>
        <taxon>Hexapoda</taxon>
        <taxon>Insecta</taxon>
        <taxon>Pterygota</taxon>
        <taxon>Neoptera</taxon>
        <taxon>Endopterygota</taxon>
        <taxon>Diptera</taxon>
        <taxon>Brachycera</taxon>
        <taxon>Muscomorpha</taxon>
        <taxon>Ephydroidea</taxon>
        <taxon>Drosophilidae</taxon>
        <taxon>Drosophila</taxon>
    </lineage>
</organism>
<keyword evidence="1 5" id="KW-0479">Metal-binding</keyword>
<dbReference type="Pfam" id="PF13532">
    <property type="entry name" value="2OG-FeII_Oxy_2"/>
    <property type="match status" value="1"/>
</dbReference>
<feature type="domain" description="Fe2OG dioxygenase" evidence="6">
    <location>
        <begin position="179"/>
        <end position="319"/>
    </location>
</feature>
<protein>
    <submittedName>
        <fullName evidence="7">Uncharacterized protein, isoform C</fullName>
    </submittedName>
</protein>
<sequence length="326" mass="38195">MFKQTFKHYKKKSPLSDLHGVIDLDTYQENLVDLKDISIMNIHKNLYLPIGLKPRHTWRCYVLEKHPELLIIRNPFTSRGQRYWIARSLRDYPLPPNIVNLDTKHFPSKTIADWWGELHNCTDPNVIHRLKTAMRWTTLGYHHNWDTKIYDKTIHTLFPSDLDSLSQYFAFALGFPSFIPQAAIINYYPIGTSLSGHTDHSEMNHEAPLFSYSFGQTAIFLIGHRSLEEEPSALYLRSGDVLVMSKESRLCYHAVPRILKAFEDPWNNFFSNPQEKIGDTFTTSMNLALFEQVNDELFWKPFDCYVSDCRININIRQVYHSDNMCL</sequence>
<dbReference type="GO" id="GO:0035515">
    <property type="term" value="F:oxidative RNA demethylase activity"/>
    <property type="evidence" value="ECO:0007669"/>
    <property type="project" value="TreeGrafter"/>
</dbReference>
<dbReference type="GO" id="GO:0008198">
    <property type="term" value="F:ferrous iron binding"/>
    <property type="evidence" value="ECO:0007669"/>
    <property type="project" value="TreeGrafter"/>
</dbReference>
<dbReference type="PROSITE" id="PS51471">
    <property type="entry name" value="FE2OG_OXY"/>
    <property type="match status" value="1"/>
</dbReference>
<keyword evidence="8" id="KW-1185">Reference proteome</keyword>
<dbReference type="GO" id="GO:0035516">
    <property type="term" value="F:broad specificity oxidative DNA demethylase activity"/>
    <property type="evidence" value="ECO:0007669"/>
    <property type="project" value="TreeGrafter"/>
</dbReference>
<evidence type="ECO:0000256" key="1">
    <source>
        <dbReference type="ARBA" id="ARBA00022723"/>
    </source>
</evidence>
<keyword evidence="2" id="KW-0223">Dioxygenase</keyword>
<keyword evidence="3" id="KW-0560">Oxidoreductase</keyword>
<evidence type="ECO:0000256" key="5">
    <source>
        <dbReference type="PIRSR" id="PIRSR604574-2"/>
    </source>
</evidence>
<dbReference type="PANTHER" id="PTHR16557:SF2">
    <property type="entry name" value="NUCLEIC ACID DIOXYGENASE ALKBH1"/>
    <property type="match status" value="1"/>
</dbReference>
<dbReference type="InterPro" id="IPR004574">
    <property type="entry name" value="Alkb"/>
</dbReference>
<dbReference type="FunCoup" id="A0A0Q9XS59">
    <property type="interactions" value="2553"/>
</dbReference>
<evidence type="ECO:0000256" key="2">
    <source>
        <dbReference type="ARBA" id="ARBA00022964"/>
    </source>
</evidence>
<dbReference type="EMBL" id="CH933817">
    <property type="protein sequence ID" value="KRG07790.1"/>
    <property type="molecule type" value="Genomic_DNA"/>
</dbReference>
<dbReference type="GO" id="GO:0005737">
    <property type="term" value="C:cytoplasm"/>
    <property type="evidence" value="ECO:0007669"/>
    <property type="project" value="TreeGrafter"/>
</dbReference>
<feature type="binding site" evidence="5">
    <location>
        <position position="253"/>
    </location>
    <ligand>
        <name>Fe cation</name>
        <dbReference type="ChEBI" id="CHEBI:24875"/>
        <note>catalytic</note>
    </ligand>
</feature>
<dbReference type="InterPro" id="IPR037151">
    <property type="entry name" value="AlkB-like_sf"/>
</dbReference>
<accession>A0A0Q9XS59</accession>
<dbReference type="InterPro" id="IPR027450">
    <property type="entry name" value="AlkB-like"/>
</dbReference>
<dbReference type="GO" id="GO:0035513">
    <property type="term" value="P:oxidative RNA demethylation"/>
    <property type="evidence" value="ECO:0007669"/>
    <property type="project" value="TreeGrafter"/>
</dbReference>
<dbReference type="InterPro" id="IPR005123">
    <property type="entry name" value="Oxoglu/Fe-dep_dioxygenase_dom"/>
</dbReference>
<feature type="binding site" evidence="5">
    <location>
        <position position="197"/>
    </location>
    <ligand>
        <name>Fe cation</name>
        <dbReference type="ChEBI" id="CHEBI:24875"/>
        <note>catalytic</note>
    </ligand>
</feature>
<evidence type="ECO:0000313" key="8">
    <source>
        <dbReference type="Proteomes" id="UP000009192"/>
    </source>
</evidence>